<evidence type="ECO:0000313" key="1">
    <source>
        <dbReference type="EMBL" id="GBP35896.1"/>
    </source>
</evidence>
<name>A0A4C1VAZ2_EUMVA</name>
<dbReference type="Proteomes" id="UP000299102">
    <property type="component" value="Unassembled WGS sequence"/>
</dbReference>
<sequence>MPHRLSDSATMKNAGYEARWKQIEKIQWLHRDSYDSSCDRENVIPTATLCYCTPSEAGKIRVTFNAASRSEGTSLNDYLLPDSDLMQSLRGVFMRLCQHEIAVAAEFQAEFLRLETKSDDSDVLRLLWQQSTRGAGSR</sequence>
<evidence type="ECO:0000313" key="2">
    <source>
        <dbReference type="Proteomes" id="UP000299102"/>
    </source>
</evidence>
<comment type="caution">
    <text evidence="1">The sequence shown here is derived from an EMBL/GenBank/DDBJ whole genome shotgun (WGS) entry which is preliminary data.</text>
</comment>
<dbReference type="EMBL" id="BGZK01000311">
    <property type="protein sequence ID" value="GBP35896.1"/>
    <property type="molecule type" value="Genomic_DNA"/>
</dbReference>
<organism evidence="1 2">
    <name type="scientific">Eumeta variegata</name>
    <name type="common">Bagworm moth</name>
    <name type="synonym">Eumeta japonica</name>
    <dbReference type="NCBI Taxonomy" id="151549"/>
    <lineage>
        <taxon>Eukaryota</taxon>
        <taxon>Metazoa</taxon>
        <taxon>Ecdysozoa</taxon>
        <taxon>Arthropoda</taxon>
        <taxon>Hexapoda</taxon>
        <taxon>Insecta</taxon>
        <taxon>Pterygota</taxon>
        <taxon>Neoptera</taxon>
        <taxon>Endopterygota</taxon>
        <taxon>Lepidoptera</taxon>
        <taxon>Glossata</taxon>
        <taxon>Ditrysia</taxon>
        <taxon>Tineoidea</taxon>
        <taxon>Psychidae</taxon>
        <taxon>Oiketicinae</taxon>
        <taxon>Eumeta</taxon>
    </lineage>
</organism>
<gene>
    <name evidence="1" type="ORF">EVAR_23145_1</name>
</gene>
<dbReference type="PANTHER" id="PTHR47331">
    <property type="entry name" value="PHD-TYPE DOMAIN-CONTAINING PROTEIN"/>
    <property type="match status" value="1"/>
</dbReference>
<proteinExistence type="predicted"/>
<reference evidence="1 2" key="1">
    <citation type="journal article" date="2019" name="Commun. Biol.">
        <title>The bagworm genome reveals a unique fibroin gene that provides high tensile strength.</title>
        <authorList>
            <person name="Kono N."/>
            <person name="Nakamura H."/>
            <person name="Ohtoshi R."/>
            <person name="Tomita M."/>
            <person name="Numata K."/>
            <person name="Arakawa K."/>
        </authorList>
    </citation>
    <scope>NUCLEOTIDE SEQUENCE [LARGE SCALE GENOMIC DNA]</scope>
</reference>
<dbReference type="AlphaFoldDB" id="A0A4C1VAZ2"/>
<keyword evidence="2" id="KW-1185">Reference proteome</keyword>
<protein>
    <submittedName>
        <fullName evidence="1">Uncharacterized protein</fullName>
    </submittedName>
</protein>
<dbReference type="OrthoDB" id="5986850at2759"/>
<accession>A0A4C1VAZ2</accession>